<dbReference type="GO" id="GO:0005576">
    <property type="term" value="C:extracellular region"/>
    <property type="evidence" value="ECO:0007669"/>
    <property type="project" value="InterPro"/>
</dbReference>
<dbReference type="GO" id="GO:0016020">
    <property type="term" value="C:membrane"/>
    <property type="evidence" value="ECO:0007669"/>
    <property type="project" value="TreeGrafter"/>
</dbReference>
<protein>
    <recommendedName>
        <fullName evidence="5">Apolipoprotein L3-like</fullName>
    </recommendedName>
</protein>
<dbReference type="GO" id="GO:0008289">
    <property type="term" value="F:lipid binding"/>
    <property type="evidence" value="ECO:0007669"/>
    <property type="project" value="InterPro"/>
</dbReference>
<dbReference type="InterPro" id="IPR008405">
    <property type="entry name" value="ApoL"/>
</dbReference>
<accession>A0A836D851</accession>
<evidence type="ECO:0000256" key="1">
    <source>
        <dbReference type="ARBA" id="ARBA00010090"/>
    </source>
</evidence>
<name>A0A836D851_SHEEP</name>
<evidence type="ECO:0000313" key="3">
    <source>
        <dbReference type="EMBL" id="KAG5212362.1"/>
    </source>
</evidence>
<organism evidence="3 4">
    <name type="scientific">Ovis aries</name>
    <name type="common">Sheep</name>
    <dbReference type="NCBI Taxonomy" id="9940"/>
    <lineage>
        <taxon>Eukaryota</taxon>
        <taxon>Metazoa</taxon>
        <taxon>Chordata</taxon>
        <taxon>Craniata</taxon>
        <taxon>Vertebrata</taxon>
        <taxon>Euteleostomi</taxon>
        <taxon>Mammalia</taxon>
        <taxon>Eutheria</taxon>
        <taxon>Laurasiatheria</taxon>
        <taxon>Artiodactyla</taxon>
        <taxon>Ruminantia</taxon>
        <taxon>Pecora</taxon>
        <taxon>Bovidae</taxon>
        <taxon>Caprinae</taxon>
        <taxon>Ovis</taxon>
    </lineage>
</organism>
<evidence type="ECO:0000256" key="2">
    <source>
        <dbReference type="SAM" id="Coils"/>
    </source>
</evidence>
<reference evidence="3 4" key="1">
    <citation type="submission" date="2020-12" db="EMBL/GenBank/DDBJ databases">
        <title>De novo assembly of Tibetan sheep genome.</title>
        <authorList>
            <person name="Li X."/>
        </authorList>
    </citation>
    <scope>NUCLEOTIDE SEQUENCE [LARGE SCALE GENOMIC DNA]</scope>
    <source>
        <tissue evidence="3">Heart</tissue>
    </source>
</reference>
<dbReference type="PANTHER" id="PTHR14096">
    <property type="entry name" value="APOLIPOPROTEIN L"/>
    <property type="match status" value="1"/>
</dbReference>
<evidence type="ECO:0008006" key="5">
    <source>
        <dbReference type="Google" id="ProtNLM"/>
    </source>
</evidence>
<gene>
    <name evidence="3" type="ORF">JEQ12_014791</name>
</gene>
<dbReference type="GO" id="GO:0042157">
    <property type="term" value="P:lipoprotein metabolic process"/>
    <property type="evidence" value="ECO:0007669"/>
    <property type="project" value="InterPro"/>
</dbReference>
<proteinExistence type="inferred from homology"/>
<comment type="caution">
    <text evidence="3">The sequence shown here is derived from an EMBL/GenBank/DDBJ whole genome shotgun (WGS) entry which is preliminary data.</text>
</comment>
<feature type="coiled-coil region" evidence="2">
    <location>
        <begin position="377"/>
        <end position="409"/>
    </location>
</feature>
<dbReference type="PANTHER" id="PTHR14096:SF27">
    <property type="entry name" value="APOLIPOPROTEIN L2"/>
    <property type="match status" value="1"/>
</dbReference>
<dbReference type="GO" id="GO:0006869">
    <property type="term" value="P:lipid transport"/>
    <property type="evidence" value="ECO:0007669"/>
    <property type="project" value="InterPro"/>
</dbReference>
<dbReference type="Pfam" id="PF05461">
    <property type="entry name" value="ApoL"/>
    <property type="match status" value="1"/>
</dbReference>
<dbReference type="AlphaFoldDB" id="A0A836D851"/>
<comment type="similarity">
    <text evidence="1">Belongs to the apolipoprotein L family.</text>
</comment>
<sequence length="414" mass="45143">MSTRIKKWKVLLEVLRSNPRTVDTTEKLAKAVQHIQKNTRAMETGKDIPEFAANVGDYSGPGKTTVSRLGLRQAAAAAGGHEGLADELRRLPQAAHPVAAALHQESESFYKDVFEYVQKNMSLEELLSLLTEDEPWENLVTEANLSREEADGLSECLIKLLTILNRKNQEGSQKYQEKKQRFLKEFPQVKQELKESIKKLRELADKVDKVHRNCTISNMVASSTSIASGALGILGMGLAPFTAGLSLGLSAAGIGLGAAATVTGLSTMVVETVNTSSAETQAMRLSKATAKSVSLLKKVKDFAKHIQAIRVARRNPQLVATAQRFVKTGRLSAQSAQQVTRNFGGTPLAATKAARIRSGVLSGIFIGLDVYSLVKDAQDLQEGAKTASAENMRQEAQELERKLEKLTRIYESLQ</sequence>
<evidence type="ECO:0000313" key="4">
    <source>
        <dbReference type="Proteomes" id="UP000664991"/>
    </source>
</evidence>
<dbReference type="EMBL" id="JAEMGP010000003">
    <property type="protein sequence ID" value="KAG5212362.1"/>
    <property type="molecule type" value="Genomic_DNA"/>
</dbReference>
<keyword evidence="2" id="KW-0175">Coiled coil</keyword>
<dbReference type="Proteomes" id="UP000664991">
    <property type="component" value="Unassembled WGS sequence"/>
</dbReference>